<feature type="coiled-coil region" evidence="1">
    <location>
        <begin position="23"/>
        <end position="57"/>
    </location>
</feature>
<feature type="region of interest" description="Disordered" evidence="2">
    <location>
        <begin position="361"/>
        <end position="381"/>
    </location>
</feature>
<evidence type="ECO:0000313" key="4">
    <source>
        <dbReference type="Proteomes" id="UP001259832"/>
    </source>
</evidence>
<feature type="compositionally biased region" description="Polar residues" evidence="2">
    <location>
        <begin position="220"/>
        <end position="236"/>
    </location>
</feature>
<name>A0AAD9GGV4_9STRA</name>
<dbReference type="AlphaFoldDB" id="A0AAD9GGV4"/>
<reference evidence="3" key="1">
    <citation type="submission" date="2023-08" db="EMBL/GenBank/DDBJ databases">
        <title>Reference Genome Resource for the Citrus Pathogen Phytophthora citrophthora.</title>
        <authorList>
            <person name="Moller H."/>
            <person name="Coetzee B."/>
            <person name="Rose L.J."/>
            <person name="Van Niekerk J.M."/>
        </authorList>
    </citation>
    <scope>NUCLEOTIDE SEQUENCE</scope>
    <source>
        <strain evidence="3">STE-U-9442</strain>
    </source>
</reference>
<gene>
    <name evidence="3" type="ORF">P3T76_009600</name>
</gene>
<keyword evidence="1" id="KW-0175">Coiled coil</keyword>
<feature type="compositionally biased region" description="Polar residues" evidence="2">
    <location>
        <begin position="366"/>
        <end position="376"/>
    </location>
</feature>
<protein>
    <submittedName>
        <fullName evidence="3">Uncharacterized protein</fullName>
    </submittedName>
</protein>
<accession>A0AAD9GGV4</accession>
<keyword evidence="4" id="KW-1185">Reference proteome</keyword>
<organism evidence="3 4">
    <name type="scientific">Phytophthora citrophthora</name>
    <dbReference type="NCBI Taxonomy" id="4793"/>
    <lineage>
        <taxon>Eukaryota</taxon>
        <taxon>Sar</taxon>
        <taxon>Stramenopiles</taxon>
        <taxon>Oomycota</taxon>
        <taxon>Peronosporomycetes</taxon>
        <taxon>Peronosporales</taxon>
        <taxon>Peronosporaceae</taxon>
        <taxon>Phytophthora</taxon>
    </lineage>
</organism>
<feature type="coiled-coil region" evidence="1">
    <location>
        <begin position="87"/>
        <end position="134"/>
    </location>
</feature>
<feature type="region of interest" description="Disordered" evidence="2">
    <location>
        <begin position="204"/>
        <end position="253"/>
    </location>
</feature>
<feature type="compositionally biased region" description="Low complexity" evidence="2">
    <location>
        <begin position="237"/>
        <end position="249"/>
    </location>
</feature>
<evidence type="ECO:0000256" key="2">
    <source>
        <dbReference type="SAM" id="MobiDB-lite"/>
    </source>
</evidence>
<sequence>MYGAPPDDRGRLQETLQRLQHEKGEADGMLSILKSKLEEAEEDIFDLRSSMAMFEAETKYESDKKEREMKKQLSAFETKVALMSQKLINAERVKLRAIKEVEELQQKSVIEGKRRDAERRLMATKRRKAAASQSILMSQLSQSQQSQVARPPSIPVVETAVQTDMKAQEENSGDLKEENAKLVSYLLTGTSRDLLTLLNGTVAVDPEDNVMPNPDADRTQPPQVCHSSTPSQFGAGSSSNSTSDSMPQSGSGVPFSQSVFSQLAGRASAQAHASLLSVARETNVGQNALATERARDLYDVLGKMLAGDASAVALAPVLVAYLEAPTDLEWAVICSVLRVMYAVAHHSAHFQRFLLASSPSEESSSQTTNLQRNSDSMGHPRISLPGLRFTSLDDYLSACSDYNSVVQSDLQQLSAIEAASEQRSLRFKLMGALCRVIKNNFKEPAVVKDGLRVLSFWVDLGLTHRPVKSADFKPLLTSNVIPDILLAPKGIPTIKAQALQLLSQLLRVPEVFAVVETESKKSLLFNRCAKMLAHEGGLSGDEAKQLRILQHQIVKLLLSIATAFPSEGIRFVLESTHGLPSDSDGYRSVIYYLAQLLHQETFDARTASTGGENCVLRELLNDQLRANLIQDSFTLLGLLSRYVDLRNELGGDDHVQSFLGVLYFLSNNDNRDNGVRNDSIAASALAMVVMMNLSGQ</sequence>
<evidence type="ECO:0000313" key="3">
    <source>
        <dbReference type="EMBL" id="KAK1937863.1"/>
    </source>
</evidence>
<comment type="caution">
    <text evidence="3">The sequence shown here is derived from an EMBL/GenBank/DDBJ whole genome shotgun (WGS) entry which is preliminary data.</text>
</comment>
<dbReference type="Proteomes" id="UP001259832">
    <property type="component" value="Unassembled WGS sequence"/>
</dbReference>
<evidence type="ECO:0000256" key="1">
    <source>
        <dbReference type="SAM" id="Coils"/>
    </source>
</evidence>
<proteinExistence type="predicted"/>
<dbReference type="EMBL" id="JASMQC010000019">
    <property type="protein sequence ID" value="KAK1937863.1"/>
    <property type="molecule type" value="Genomic_DNA"/>
</dbReference>